<reference evidence="3 4" key="1">
    <citation type="journal article" date="2015" name="Sci. Rep.">
        <title>Genome of the facultative scuticociliatosis pathogen Pseudocohnilembus persalinus provides insight into its virulence through horizontal gene transfer.</title>
        <authorList>
            <person name="Xiong J."/>
            <person name="Wang G."/>
            <person name="Cheng J."/>
            <person name="Tian M."/>
            <person name="Pan X."/>
            <person name="Warren A."/>
            <person name="Jiang C."/>
            <person name="Yuan D."/>
            <person name="Miao W."/>
        </authorList>
    </citation>
    <scope>NUCLEOTIDE SEQUENCE [LARGE SCALE GENOMIC DNA]</scope>
    <source>
        <strain evidence="3">36N120E</strain>
    </source>
</reference>
<evidence type="ECO:0000313" key="3">
    <source>
        <dbReference type="EMBL" id="KRX07566.1"/>
    </source>
</evidence>
<organism evidence="3 4">
    <name type="scientific">Pseudocohnilembus persalinus</name>
    <name type="common">Ciliate</name>
    <dbReference type="NCBI Taxonomy" id="266149"/>
    <lineage>
        <taxon>Eukaryota</taxon>
        <taxon>Sar</taxon>
        <taxon>Alveolata</taxon>
        <taxon>Ciliophora</taxon>
        <taxon>Intramacronucleata</taxon>
        <taxon>Oligohymenophorea</taxon>
        <taxon>Scuticociliatia</taxon>
        <taxon>Philasterida</taxon>
        <taxon>Pseudocohnilembidae</taxon>
        <taxon>Pseudocohnilembus</taxon>
    </lineage>
</organism>
<dbReference type="AlphaFoldDB" id="A0A0V0QZA5"/>
<accession>A0A0V0QZA5</accession>
<dbReference type="InParanoid" id="A0A0V0QZA5"/>
<feature type="coiled-coil region" evidence="1">
    <location>
        <begin position="480"/>
        <end position="514"/>
    </location>
</feature>
<dbReference type="EMBL" id="LDAU01000082">
    <property type="protein sequence ID" value="KRX07566.1"/>
    <property type="molecule type" value="Genomic_DNA"/>
</dbReference>
<feature type="region of interest" description="Disordered" evidence="2">
    <location>
        <begin position="241"/>
        <end position="280"/>
    </location>
</feature>
<feature type="compositionally biased region" description="Low complexity" evidence="2">
    <location>
        <begin position="264"/>
        <end position="273"/>
    </location>
</feature>
<comment type="caution">
    <text evidence="3">The sequence shown here is derived from an EMBL/GenBank/DDBJ whole genome shotgun (WGS) entry which is preliminary data.</text>
</comment>
<keyword evidence="4" id="KW-1185">Reference proteome</keyword>
<name>A0A0V0QZA5_PSEPJ</name>
<feature type="compositionally biased region" description="Basic residues" evidence="2">
    <location>
        <begin position="250"/>
        <end position="263"/>
    </location>
</feature>
<evidence type="ECO:0000256" key="1">
    <source>
        <dbReference type="SAM" id="Coils"/>
    </source>
</evidence>
<dbReference type="OrthoDB" id="10685958at2759"/>
<protein>
    <submittedName>
        <fullName evidence="3">Uncharacterized protein</fullName>
    </submittedName>
</protein>
<proteinExistence type="predicted"/>
<keyword evidence="1" id="KW-0175">Coiled coil</keyword>
<gene>
    <name evidence="3" type="ORF">PPERSA_11115</name>
</gene>
<evidence type="ECO:0000313" key="4">
    <source>
        <dbReference type="Proteomes" id="UP000054937"/>
    </source>
</evidence>
<evidence type="ECO:0000256" key="2">
    <source>
        <dbReference type="SAM" id="MobiDB-lite"/>
    </source>
</evidence>
<sequence length="632" mass="75976">MQLQESSQNPPLIAKNSQQQQVVSQLKNQVNNNNYNNNQSRQKHTCRFKALKNYQLPDKFFRTHLDIIITEDFKHVSENLQNKFQFAQLNYFKKIYQMFYDKKEEYLCVDLESLVIKKVPYKVLMQRIANCGSELGKKFAHVLDKFNQNFMLVCDQTKIRDQKNHQKAVEEMFLDTQSMVSMDTCDTDNQGNQENFQEKQENNLGGQKGERKYVPLSADLAIINSKKAQFQIQEEEEIKDEKLEKEQKSSKKNKKQKKTKSNKGQKQNQQNQNDTEEQAGINSKIQQQFNQKQEQNQGEIQQIQEKQQIYQKNQELQKYIDQLSDKDYQERMGQLRDEHKYKELRRKFNNKPMLTYTYAVNKEKYELKLKRIYFNQKCITLLGRNKDYFMKFLLKNGFPEIYYQNNQYFQWWMSRMDKLSRKHLIQMSNFDGKRFQCVETRKTYMAEKHLFTFQSFDDIKFENLEIENIFSNQNLAEQLKQKQISELKQKEQKNKDAQKIEKNNENLIKNCQEEKLYLKEKNIDIQDKYNNQQQQCDQEEIGFLRGNFFQSKMLQEKINNMKNIFNNYFSNNNNNDIDNDIDNDDEVQEVENNIDEENDNNCQNKQINGKRCGYRDLSKDKINKVSKIVKMQ</sequence>
<dbReference type="Proteomes" id="UP000054937">
    <property type="component" value="Unassembled WGS sequence"/>
</dbReference>